<feature type="domain" description="DUF4412" evidence="1">
    <location>
        <begin position="100"/>
        <end position="279"/>
    </location>
</feature>
<dbReference type="RefSeq" id="WP_377176777.1">
    <property type="nucleotide sequence ID" value="NZ_JBHTMY010000002.1"/>
</dbReference>
<comment type="caution">
    <text evidence="2">The sequence shown here is derived from an EMBL/GenBank/DDBJ whole genome shotgun (WGS) entry which is preliminary data.</text>
</comment>
<name>A0ABW3Y0X6_9FLAO</name>
<evidence type="ECO:0000313" key="3">
    <source>
        <dbReference type="Proteomes" id="UP001597201"/>
    </source>
</evidence>
<dbReference type="Pfam" id="PF14371">
    <property type="entry name" value="DUF4412"/>
    <property type="match status" value="1"/>
</dbReference>
<dbReference type="Proteomes" id="UP001597201">
    <property type="component" value="Unassembled WGS sequence"/>
</dbReference>
<evidence type="ECO:0000313" key="2">
    <source>
        <dbReference type="EMBL" id="MFD1314851.1"/>
    </source>
</evidence>
<dbReference type="InterPro" id="IPR025524">
    <property type="entry name" value="DUF4412"/>
</dbReference>
<accession>A0ABW3Y0X6</accession>
<organism evidence="2 3">
    <name type="scientific">Namhaeicola litoreus</name>
    <dbReference type="NCBI Taxonomy" id="1052145"/>
    <lineage>
        <taxon>Bacteria</taxon>
        <taxon>Pseudomonadati</taxon>
        <taxon>Bacteroidota</taxon>
        <taxon>Flavobacteriia</taxon>
        <taxon>Flavobacteriales</taxon>
        <taxon>Flavobacteriaceae</taxon>
        <taxon>Namhaeicola</taxon>
    </lineage>
</organism>
<gene>
    <name evidence="2" type="ORF">ACFQ39_04435</name>
</gene>
<evidence type="ECO:0000259" key="1">
    <source>
        <dbReference type="Pfam" id="PF14371"/>
    </source>
</evidence>
<proteinExistence type="predicted"/>
<dbReference type="EMBL" id="JBHTMY010000002">
    <property type="protein sequence ID" value="MFD1314851.1"/>
    <property type="molecule type" value="Genomic_DNA"/>
</dbReference>
<reference evidence="3" key="1">
    <citation type="journal article" date="2019" name="Int. J. Syst. Evol. Microbiol.">
        <title>The Global Catalogue of Microorganisms (GCM) 10K type strain sequencing project: providing services to taxonomists for standard genome sequencing and annotation.</title>
        <authorList>
            <consortium name="The Broad Institute Genomics Platform"/>
            <consortium name="The Broad Institute Genome Sequencing Center for Infectious Disease"/>
            <person name="Wu L."/>
            <person name="Ma J."/>
        </authorList>
    </citation>
    <scope>NUCLEOTIDE SEQUENCE [LARGE SCALE GENOMIC DNA]</scope>
    <source>
        <strain evidence="3">CCUG 61485</strain>
    </source>
</reference>
<sequence>MKIITFIPFLIFLFLFQINSIQGQILKKLKNKVQQAAEESVLNKLGEKVYQKTDKQMDSLLNIDPNYQSQTNEKLGKLLEGSNIPVADQYRFDTRVIYDLETTHKKEKTTMENTFWLSNSGQYFGSAIKMNEVKQEGELPEIFTILDEEHEAILIFMEEQKIVQTMSMKSISDLVEEDESIDQTINIKQTGNTKTILGYTCEEFVSETPDAKTTMWITQDLELFKKNMFYNLNKSLGGNKLIIPEAAKGMMMEMTMVGLSKDTQGDITKMTVRQIDAKEKAIDLKNYQKMNLGNMMNR</sequence>
<keyword evidence="3" id="KW-1185">Reference proteome</keyword>
<protein>
    <submittedName>
        <fullName evidence="2">DUF4412 domain-containing protein</fullName>
    </submittedName>
</protein>